<evidence type="ECO:0000256" key="10">
    <source>
        <dbReference type="ARBA" id="ARBA00023069"/>
    </source>
</evidence>
<dbReference type="PROSITE" id="PS50848">
    <property type="entry name" value="START"/>
    <property type="match status" value="2"/>
</dbReference>
<evidence type="ECO:0000256" key="8">
    <source>
        <dbReference type="ARBA" id="ARBA00022990"/>
    </source>
</evidence>
<keyword evidence="5" id="KW-0963">Cytoplasm</keyword>
<dbReference type="PANTHER" id="PTHR19308">
    <property type="entry name" value="PHOSPHATIDYLCHOLINE TRANSFER PROTEIN"/>
    <property type="match status" value="1"/>
</dbReference>
<dbReference type="PANTHER" id="PTHR19308:SF14">
    <property type="entry name" value="START DOMAIN-CONTAINING PROTEIN"/>
    <property type="match status" value="1"/>
</dbReference>
<dbReference type="OrthoDB" id="5403181at2759"/>
<proteinExistence type="predicted"/>
<dbReference type="GO" id="GO:0031514">
    <property type="term" value="C:motile cilium"/>
    <property type="evidence" value="ECO:0007669"/>
    <property type="project" value="UniProtKB-SubCell"/>
</dbReference>
<evidence type="ECO:0000256" key="15">
    <source>
        <dbReference type="ARBA" id="ARBA00076937"/>
    </source>
</evidence>
<feature type="domain" description="START" evidence="18">
    <location>
        <begin position="23"/>
        <end position="156"/>
    </location>
</feature>
<dbReference type="EMBL" id="KN554247">
    <property type="protein sequence ID" value="KHJ89417.1"/>
    <property type="molecule type" value="Genomic_DNA"/>
</dbReference>
<dbReference type="InterPro" id="IPR023393">
    <property type="entry name" value="START-like_dom_sf"/>
</dbReference>
<evidence type="ECO:0000256" key="11">
    <source>
        <dbReference type="ARBA" id="ARBA00023121"/>
    </source>
</evidence>
<evidence type="ECO:0000256" key="16">
    <source>
        <dbReference type="ARBA" id="ARBA00080073"/>
    </source>
</evidence>
<evidence type="ECO:0000256" key="6">
    <source>
        <dbReference type="ARBA" id="ARBA00022553"/>
    </source>
</evidence>
<evidence type="ECO:0000256" key="1">
    <source>
        <dbReference type="ARBA" id="ARBA00004230"/>
    </source>
</evidence>
<name>A0A0B1T0W8_OESDE</name>
<dbReference type="SUPFAM" id="SSF55961">
    <property type="entry name" value="Bet v1-like"/>
    <property type="match status" value="2"/>
</dbReference>
<keyword evidence="11" id="KW-0446">Lipid-binding</keyword>
<keyword evidence="13" id="KW-0966">Cell projection</keyword>
<dbReference type="InterPro" id="IPR041951">
    <property type="entry name" value="STARD10_START"/>
</dbReference>
<keyword evidence="12" id="KW-0472">Membrane</keyword>
<dbReference type="GO" id="GO:0006869">
    <property type="term" value="P:lipid transport"/>
    <property type="evidence" value="ECO:0007669"/>
    <property type="project" value="UniProtKB-KW"/>
</dbReference>
<keyword evidence="6" id="KW-0597">Phosphoprotein</keyword>
<evidence type="ECO:0000256" key="4">
    <source>
        <dbReference type="ARBA" id="ARBA00022448"/>
    </source>
</evidence>
<dbReference type="Gene3D" id="3.30.530.20">
    <property type="match status" value="2"/>
</dbReference>
<dbReference type="FunFam" id="3.30.530.20:FF:000008">
    <property type="entry name" value="START domain containing 10"/>
    <property type="match status" value="1"/>
</dbReference>
<evidence type="ECO:0000313" key="19">
    <source>
        <dbReference type="EMBL" id="KHJ89417.1"/>
    </source>
</evidence>
<evidence type="ECO:0000256" key="17">
    <source>
        <dbReference type="SAM" id="MobiDB-lite"/>
    </source>
</evidence>
<dbReference type="GO" id="GO:0008289">
    <property type="term" value="F:lipid binding"/>
    <property type="evidence" value="ECO:0007669"/>
    <property type="project" value="UniProtKB-KW"/>
</dbReference>
<keyword evidence="4" id="KW-0813">Transport</keyword>
<keyword evidence="20" id="KW-1185">Reference proteome</keyword>
<dbReference type="SMART" id="SM00234">
    <property type="entry name" value="START"/>
    <property type="match status" value="1"/>
</dbReference>
<keyword evidence="10" id="KW-0969">Cilium</keyword>
<evidence type="ECO:0000256" key="5">
    <source>
        <dbReference type="ARBA" id="ARBA00022490"/>
    </source>
</evidence>
<protein>
    <recommendedName>
        <fullName evidence="14">START domain-containing protein 10</fullName>
    </recommendedName>
    <alternativeName>
        <fullName evidence="15">PCTP-like protein</fullName>
    </alternativeName>
    <alternativeName>
        <fullName evidence="16">StAR-related lipid transfer protein 10</fullName>
    </alternativeName>
</protein>
<keyword evidence="9" id="KW-0445">Lipid transport</keyword>
<feature type="region of interest" description="Disordered" evidence="17">
    <location>
        <begin position="426"/>
        <end position="450"/>
    </location>
</feature>
<evidence type="ECO:0000256" key="9">
    <source>
        <dbReference type="ARBA" id="ARBA00023055"/>
    </source>
</evidence>
<organism evidence="19 20">
    <name type="scientific">Oesophagostomum dentatum</name>
    <name type="common">Nodular worm</name>
    <dbReference type="NCBI Taxonomy" id="61180"/>
    <lineage>
        <taxon>Eukaryota</taxon>
        <taxon>Metazoa</taxon>
        <taxon>Ecdysozoa</taxon>
        <taxon>Nematoda</taxon>
        <taxon>Chromadorea</taxon>
        <taxon>Rhabditida</taxon>
        <taxon>Rhabditina</taxon>
        <taxon>Rhabditomorpha</taxon>
        <taxon>Strongyloidea</taxon>
        <taxon>Strongylidae</taxon>
        <taxon>Oesophagostomum</taxon>
    </lineage>
</organism>
<dbReference type="AlphaFoldDB" id="A0A0B1T0W8"/>
<accession>A0A0B1T0W8</accession>
<comment type="subcellular location">
    <subcellularLocation>
        <location evidence="1">Cell projection</location>
        <location evidence="1">Cilium</location>
        <location evidence="1">Flagellum</location>
    </subcellularLocation>
    <subcellularLocation>
        <location evidence="3">Cytoplasm</location>
    </subcellularLocation>
    <subcellularLocation>
        <location evidence="2">Membrane</location>
    </subcellularLocation>
</comment>
<dbReference type="InterPro" id="IPR002913">
    <property type="entry name" value="START_lipid-bd_dom"/>
</dbReference>
<evidence type="ECO:0000313" key="20">
    <source>
        <dbReference type="Proteomes" id="UP000053660"/>
    </source>
</evidence>
<evidence type="ECO:0000256" key="12">
    <source>
        <dbReference type="ARBA" id="ARBA00023136"/>
    </source>
</evidence>
<evidence type="ECO:0000256" key="7">
    <source>
        <dbReference type="ARBA" id="ARBA00022846"/>
    </source>
</evidence>
<dbReference type="InterPro" id="IPR051213">
    <property type="entry name" value="START_lipid_transfer"/>
</dbReference>
<dbReference type="Pfam" id="PF01852">
    <property type="entry name" value="START"/>
    <property type="match status" value="2"/>
</dbReference>
<keyword evidence="7" id="KW-0282">Flagellum</keyword>
<evidence type="ECO:0000256" key="14">
    <source>
        <dbReference type="ARBA" id="ARBA00070345"/>
    </source>
</evidence>
<feature type="domain" description="START" evidence="18">
    <location>
        <begin position="206"/>
        <end position="390"/>
    </location>
</feature>
<dbReference type="GO" id="GO:0016020">
    <property type="term" value="C:membrane"/>
    <property type="evidence" value="ECO:0007669"/>
    <property type="project" value="UniProtKB-SubCell"/>
</dbReference>
<keyword evidence="8" id="KW-0007">Acetylation</keyword>
<reference evidence="19 20" key="1">
    <citation type="submission" date="2014-03" db="EMBL/GenBank/DDBJ databases">
        <title>Draft genome of the hookworm Oesophagostomum dentatum.</title>
        <authorList>
            <person name="Mitreva M."/>
        </authorList>
    </citation>
    <scope>NUCLEOTIDE SEQUENCE [LARGE SCALE GENOMIC DNA]</scope>
    <source>
        <strain evidence="19 20">OD-Hann</strain>
    </source>
</reference>
<sequence length="450" mass="52209">MRVNVARVWEDADYMKVRSMCDSNQGWREVYHKKLITVYTQPVSCSNFQMIKVYHKKLITVYTQPVSCSNFQMIKAVAQFPDVPPSVAYDVLHDSAYRAHWDRHMATQCFIGMINPNNDIGYYALTGMPPIRARDFVMQRSWLDTGDEKLICGHSVCHQPIAQFRSLCQKLFLEISEKISLPVMRVNVARVWEDADYMKVRSMCDSNQGWREVYHKKLITVYTQPVSCSNFQMIKAVAQFPDVPPSVAYDVLHDSAYRAHWDRHMATQCFIGMINPNNDIGYYALTGMPPIRARDFVMQRSWLDTGDEKLICGHSVCHQDYPPMKGYIRGTALLSAYLIRPFEEEGCKITYISHSDPKGKLPTWLVNRLTRVIAPKVIKRLHKACLAYPEWKQRNQPNLKPWIYAEQQVDFPRVDLAKCQPQEYEQEIIDESSARPTAKVADEEEEEEEE</sequence>
<evidence type="ECO:0000256" key="13">
    <source>
        <dbReference type="ARBA" id="ARBA00023273"/>
    </source>
</evidence>
<evidence type="ECO:0000259" key="18">
    <source>
        <dbReference type="PROSITE" id="PS50848"/>
    </source>
</evidence>
<dbReference type="Proteomes" id="UP000053660">
    <property type="component" value="Unassembled WGS sequence"/>
</dbReference>
<evidence type="ECO:0000256" key="3">
    <source>
        <dbReference type="ARBA" id="ARBA00004496"/>
    </source>
</evidence>
<gene>
    <name evidence="19" type="ORF">OESDEN_10759</name>
</gene>
<evidence type="ECO:0000256" key="2">
    <source>
        <dbReference type="ARBA" id="ARBA00004370"/>
    </source>
</evidence>
<dbReference type="CDD" id="cd08871">
    <property type="entry name" value="START_STARD10-like"/>
    <property type="match status" value="1"/>
</dbReference>
<dbReference type="GO" id="GO:0005829">
    <property type="term" value="C:cytosol"/>
    <property type="evidence" value="ECO:0007669"/>
    <property type="project" value="UniProtKB-ARBA"/>
</dbReference>